<accession>A0A1C3D187</accession>
<dbReference type="AlphaFoldDB" id="A0A1C3D187"/>
<evidence type="ECO:0000313" key="2">
    <source>
        <dbReference type="Proteomes" id="UP000186553"/>
    </source>
</evidence>
<proteinExistence type="predicted"/>
<protein>
    <submittedName>
        <fullName evidence="1">Uncharacterized protein</fullName>
    </submittedName>
</protein>
<sequence>MPRIFIILTVATVLVFGGMFYQYRVQQKEVEQLQTYQVVLLEKTEQIFDQAKNPSKLIQVDVTDPRLEGDYQIMANFILTQMIQSAEARNSYIRDLKALQWDKFLDINRLSADKKKNYQATEKMLKNVHAVVDAYELKTKKFEENSLEQAKNLPIKSKYRRQLTESLRDSQQSDDANALFELEKQILAKADAIFAVLKNNKWEQRNKIFMFYEDEPLQQFNTLYKEILALNKQMKQVSVQNQEEIAEKL</sequence>
<gene>
    <name evidence="1" type="ORF">BBP83_01535</name>
</gene>
<dbReference type="Proteomes" id="UP000186553">
    <property type="component" value="Unassembled WGS sequence"/>
</dbReference>
<dbReference type="STRING" id="1891224.BBP83_01535"/>
<comment type="caution">
    <text evidence="1">The sequence shown here is derived from an EMBL/GenBank/DDBJ whole genome shotgun (WGS) entry which is preliminary data.</text>
</comment>
<dbReference type="RefSeq" id="WP_068885652.1">
    <property type="nucleotide sequence ID" value="NZ_CBCRUU010000011.1"/>
</dbReference>
<keyword evidence="2" id="KW-1185">Reference proteome</keyword>
<reference evidence="1 2" key="1">
    <citation type="submission" date="2016-07" db="EMBL/GenBank/DDBJ databases">
        <title>Acinetobacter sp. ANC 4603.</title>
        <authorList>
            <person name="Radolfova-Krizova L."/>
            <person name="Nemec A."/>
        </authorList>
    </citation>
    <scope>NUCLEOTIDE SEQUENCE [LARGE SCALE GENOMIC DNA]</scope>
    <source>
        <strain evidence="1 2">ANC 4603</strain>
    </source>
</reference>
<dbReference type="OrthoDB" id="6709247at2"/>
<organism evidence="1 2">
    <name type="scientific">Acinetobacter celticus</name>
    <dbReference type="NCBI Taxonomy" id="1891224"/>
    <lineage>
        <taxon>Bacteria</taxon>
        <taxon>Pseudomonadati</taxon>
        <taxon>Pseudomonadota</taxon>
        <taxon>Gammaproteobacteria</taxon>
        <taxon>Moraxellales</taxon>
        <taxon>Moraxellaceae</taxon>
        <taxon>Acinetobacter</taxon>
    </lineage>
</organism>
<name>A0A1C3D187_9GAMM</name>
<dbReference type="EMBL" id="MBDL01000001">
    <property type="protein sequence ID" value="ODA14815.1"/>
    <property type="molecule type" value="Genomic_DNA"/>
</dbReference>
<evidence type="ECO:0000313" key="1">
    <source>
        <dbReference type="EMBL" id="ODA14815.1"/>
    </source>
</evidence>